<protein>
    <submittedName>
        <fullName evidence="1">Uncharacterized protein</fullName>
    </submittedName>
</protein>
<organism evidence="1">
    <name type="scientific">uncultured marine virus</name>
    <dbReference type="NCBI Taxonomy" id="186617"/>
    <lineage>
        <taxon>Viruses</taxon>
        <taxon>environmental samples</taxon>
    </lineage>
</organism>
<reference evidence="1" key="1">
    <citation type="journal article" date="2015" name="Front. Microbiol.">
        <title>Combining genomic sequencing methods to explore viral diversity and reveal potential virus-host interactions.</title>
        <authorList>
            <person name="Chow C.E."/>
            <person name="Winget D.M."/>
            <person name="White R.A.III."/>
            <person name="Hallam S.J."/>
            <person name="Suttle C.A."/>
        </authorList>
    </citation>
    <scope>NUCLEOTIDE SEQUENCE</scope>
    <source>
        <strain evidence="1">Oxic3_1</strain>
    </source>
</reference>
<dbReference type="EMBL" id="KR029607">
    <property type="protein sequence ID" value="AKH48632.1"/>
    <property type="molecule type" value="Genomic_DNA"/>
</dbReference>
<accession>A0A0F7LB92</accession>
<reference evidence="1" key="2">
    <citation type="submission" date="2015-03" db="EMBL/GenBank/DDBJ databases">
        <authorList>
            <person name="Chow C.-E.T."/>
            <person name="Winget D.M."/>
            <person name="White R.A.III."/>
            <person name="Hallam S.J."/>
            <person name="Suttle C.A."/>
        </authorList>
    </citation>
    <scope>NUCLEOTIDE SEQUENCE</scope>
    <source>
        <strain evidence="1">Oxic3_1</strain>
    </source>
</reference>
<sequence>MNTISSISASKKFSAIKAGTPVTGLIFIPNLTISFNTLTPCSSSKVLKTSSISSLTFLDCSFSFTKVFFTTISLAF</sequence>
<evidence type="ECO:0000313" key="1">
    <source>
        <dbReference type="EMBL" id="AKH48632.1"/>
    </source>
</evidence>
<name>A0A0F7LB92_9VIRU</name>
<proteinExistence type="predicted"/>